<dbReference type="Gene3D" id="3.40.50.300">
    <property type="entry name" value="P-loop containing nucleotide triphosphate hydrolases"/>
    <property type="match status" value="2"/>
</dbReference>
<feature type="non-terminal residue" evidence="6">
    <location>
        <position position="1"/>
    </location>
</feature>
<keyword evidence="5" id="KW-0472">Membrane</keyword>
<evidence type="ECO:0000256" key="1">
    <source>
        <dbReference type="ARBA" id="ARBA00022741"/>
    </source>
</evidence>
<dbReference type="GO" id="GO:0031683">
    <property type="term" value="F:G-protein beta/gamma-subunit complex binding"/>
    <property type="evidence" value="ECO:0007669"/>
    <property type="project" value="InterPro"/>
</dbReference>
<protein>
    <submittedName>
        <fullName evidence="6">Guanine nucleotide-binding protein alpha-2 subunit</fullName>
    </submittedName>
</protein>
<dbReference type="PROSITE" id="PS51882">
    <property type="entry name" value="G_ALPHA"/>
    <property type="match status" value="1"/>
</dbReference>
<reference evidence="6 7" key="1">
    <citation type="journal article" date="2013" name="Curr. Biol.">
        <title>The Genome of the Foraminiferan Reticulomyxa filosa.</title>
        <authorList>
            <person name="Glockner G."/>
            <person name="Hulsmann N."/>
            <person name="Schleicher M."/>
            <person name="Noegel A.A."/>
            <person name="Eichinger L."/>
            <person name="Gallinger C."/>
            <person name="Pawlowski J."/>
            <person name="Sierra R."/>
            <person name="Euteneuer U."/>
            <person name="Pillet L."/>
            <person name="Moustafa A."/>
            <person name="Platzer M."/>
            <person name="Groth M."/>
            <person name="Szafranski K."/>
            <person name="Schliwa M."/>
        </authorList>
    </citation>
    <scope>NUCLEOTIDE SEQUENCE [LARGE SCALE GENOMIC DNA]</scope>
</reference>
<dbReference type="GO" id="GO:0007188">
    <property type="term" value="P:adenylate cyclase-modulating G protein-coupled receptor signaling pathway"/>
    <property type="evidence" value="ECO:0007669"/>
    <property type="project" value="TreeGrafter"/>
</dbReference>
<evidence type="ECO:0000313" key="6">
    <source>
        <dbReference type="EMBL" id="ETO34472.1"/>
    </source>
</evidence>
<evidence type="ECO:0000256" key="5">
    <source>
        <dbReference type="SAM" id="Phobius"/>
    </source>
</evidence>
<keyword evidence="4" id="KW-0479">Metal-binding</keyword>
<dbReference type="GO" id="GO:0005834">
    <property type="term" value="C:heterotrimeric G-protein complex"/>
    <property type="evidence" value="ECO:0007669"/>
    <property type="project" value="TreeGrafter"/>
</dbReference>
<feature type="binding site" evidence="4">
    <location>
        <position position="158"/>
    </location>
    <ligand>
        <name>Mg(2+)</name>
        <dbReference type="ChEBI" id="CHEBI:18420"/>
    </ligand>
</feature>
<gene>
    <name evidence="6" type="ORF">RFI_02623</name>
</gene>
<keyword evidence="5" id="KW-1133">Transmembrane helix</keyword>
<keyword evidence="5" id="KW-0812">Transmembrane</keyword>
<dbReference type="PANTHER" id="PTHR10218:SF323">
    <property type="entry name" value="GUANINE NUCLEOTIDE-BINDING PROTEIN ALPHA-15 SUBUNIT"/>
    <property type="match status" value="1"/>
</dbReference>
<dbReference type="Proteomes" id="UP000023152">
    <property type="component" value="Unassembled WGS sequence"/>
</dbReference>
<feature type="transmembrane region" description="Helical" evidence="5">
    <location>
        <begin position="187"/>
        <end position="213"/>
    </location>
</feature>
<evidence type="ECO:0000256" key="2">
    <source>
        <dbReference type="ARBA" id="ARBA00023134"/>
    </source>
</evidence>
<evidence type="ECO:0000313" key="7">
    <source>
        <dbReference type="Proteomes" id="UP000023152"/>
    </source>
</evidence>
<dbReference type="SMART" id="SM00275">
    <property type="entry name" value="G_alpha"/>
    <property type="match status" value="1"/>
</dbReference>
<name>X6P9Z9_RETFI</name>
<dbReference type="OrthoDB" id="5817230at2759"/>
<comment type="caution">
    <text evidence="6">The sequence shown here is derived from an EMBL/GenBank/DDBJ whole genome shotgun (WGS) entry which is preliminary data.</text>
</comment>
<evidence type="ECO:0000256" key="4">
    <source>
        <dbReference type="PIRSR" id="PIRSR601019-2"/>
    </source>
</evidence>
<evidence type="ECO:0000256" key="3">
    <source>
        <dbReference type="ARBA" id="ARBA00023224"/>
    </source>
</evidence>
<dbReference type="InterPro" id="IPR011025">
    <property type="entry name" value="GproteinA_insert"/>
</dbReference>
<dbReference type="EMBL" id="ASPP01002532">
    <property type="protein sequence ID" value="ETO34472.1"/>
    <property type="molecule type" value="Genomic_DNA"/>
</dbReference>
<accession>X6P9Z9</accession>
<dbReference type="Pfam" id="PF00503">
    <property type="entry name" value="G-alpha"/>
    <property type="match status" value="1"/>
</dbReference>
<dbReference type="AlphaFoldDB" id="X6P9Z9"/>
<dbReference type="PANTHER" id="PTHR10218">
    <property type="entry name" value="GTP-BINDING PROTEIN ALPHA SUBUNIT"/>
    <property type="match status" value="1"/>
</dbReference>
<dbReference type="GO" id="GO:0005737">
    <property type="term" value="C:cytoplasm"/>
    <property type="evidence" value="ECO:0007669"/>
    <property type="project" value="TreeGrafter"/>
</dbReference>
<keyword evidence="1" id="KW-0547">Nucleotide-binding</keyword>
<dbReference type="Gene3D" id="1.10.400.10">
    <property type="entry name" value="GI Alpha 1, domain 2-like"/>
    <property type="match status" value="1"/>
</dbReference>
<sequence>SPDRYGSFKINLDEDVNLVEDKKQYQMLQDIRLCMAFHRETFQSGIFVNEESKSEVKEEDNDYDPNYVNQWTLQTYSKGPGRALVESSHLDWVIMKGLGHAIQRLWNNDILKKTYELRGVEKYAIIENIDYFLDKAVTLFQQHYFPTIEDMIKVRIRTTGIVEAVYEAKEKKDITLQIFDVGLFRNFFLFLLFLLLLLLCVGIHISLCMHFARGGENNLFPFVGGQRSERRKWISQFVNITAVIFMVWTFFFSFFFRFFVLKQIKCIRICLPCKTLM</sequence>
<dbReference type="GO" id="GO:0001664">
    <property type="term" value="F:G protein-coupled receptor binding"/>
    <property type="evidence" value="ECO:0007669"/>
    <property type="project" value="TreeGrafter"/>
</dbReference>
<dbReference type="InterPro" id="IPR027417">
    <property type="entry name" value="P-loop_NTPase"/>
</dbReference>
<dbReference type="GO" id="GO:0005525">
    <property type="term" value="F:GTP binding"/>
    <property type="evidence" value="ECO:0007669"/>
    <property type="project" value="UniProtKB-KW"/>
</dbReference>
<keyword evidence="4" id="KW-0460">Magnesium</keyword>
<dbReference type="InterPro" id="IPR001019">
    <property type="entry name" value="Gprotein_alpha_su"/>
</dbReference>
<feature type="transmembrane region" description="Helical" evidence="5">
    <location>
        <begin position="233"/>
        <end position="259"/>
    </location>
</feature>
<keyword evidence="7" id="KW-1185">Reference proteome</keyword>
<dbReference type="SUPFAM" id="SSF47895">
    <property type="entry name" value="Transducin (alpha subunit), insertion domain"/>
    <property type="match status" value="1"/>
</dbReference>
<organism evidence="6 7">
    <name type="scientific">Reticulomyxa filosa</name>
    <dbReference type="NCBI Taxonomy" id="46433"/>
    <lineage>
        <taxon>Eukaryota</taxon>
        <taxon>Sar</taxon>
        <taxon>Rhizaria</taxon>
        <taxon>Retaria</taxon>
        <taxon>Foraminifera</taxon>
        <taxon>Monothalamids</taxon>
        <taxon>Reticulomyxidae</taxon>
        <taxon>Reticulomyxa</taxon>
    </lineage>
</organism>
<dbReference type="GO" id="GO:0003924">
    <property type="term" value="F:GTPase activity"/>
    <property type="evidence" value="ECO:0007669"/>
    <property type="project" value="InterPro"/>
</dbReference>
<dbReference type="GO" id="GO:0046872">
    <property type="term" value="F:metal ion binding"/>
    <property type="evidence" value="ECO:0007669"/>
    <property type="project" value="UniProtKB-KW"/>
</dbReference>
<proteinExistence type="predicted"/>
<keyword evidence="3" id="KW-0807">Transducer</keyword>
<keyword evidence="2" id="KW-0342">GTP-binding</keyword>